<feature type="signal peptide" evidence="1">
    <location>
        <begin position="1"/>
        <end position="20"/>
    </location>
</feature>
<accession>A4U0J8</accession>
<evidence type="ECO:0000256" key="1">
    <source>
        <dbReference type="SAM" id="SignalP"/>
    </source>
</evidence>
<name>A4U0J8_9PROT</name>
<keyword evidence="1" id="KW-0732">Signal</keyword>
<reference evidence="2" key="1">
    <citation type="journal article" date="2007" name="J. Bacteriol.">
        <title>Comparative genome analysis of four magnetotactic bacteria reveals a complex set of group-specific genes implicated in magnetosome biomineralization and function.</title>
        <authorList>
            <person name="Richter M."/>
            <person name="Kube M."/>
            <person name="Bazylinski D.A."/>
            <person name="Lombardot T."/>
            <person name="Gloeckner F.O."/>
            <person name="Reinhardt R."/>
            <person name="Schueler D."/>
        </authorList>
    </citation>
    <scope>NUCLEOTIDE SEQUENCE</scope>
    <source>
        <strain evidence="2">MSR-1</strain>
    </source>
</reference>
<sequence>MRFGFIALVAALAVTAPAFAQTAPQPAPAAQPQNPAQRFEAYATSEGYKKAIGQLAVMGATISAPECKEHKAVKRASITIYSAPQFADGVHPVAGLWLDRVLMDRCGKPGYQNILVQAIPGATPKAALKMPGQTFANPPMQDVVMRDIIGALAGKKCTDPAQIIPVDTVPGKESKARKIDQKGMLVDGVWKETWTLKACGKQVNATVDFTADGKGGMTHKVKL</sequence>
<proteinExistence type="predicted"/>
<protein>
    <submittedName>
        <fullName evidence="2">Secreted protein</fullName>
    </submittedName>
</protein>
<feature type="chain" id="PRO_5002672884" evidence="1">
    <location>
        <begin position="21"/>
        <end position="223"/>
    </location>
</feature>
<evidence type="ECO:0000313" key="2">
    <source>
        <dbReference type="EMBL" id="CAM76405.1"/>
    </source>
</evidence>
<dbReference type="AlphaFoldDB" id="A4U0J8"/>
<organism evidence="2">
    <name type="scientific">Magnetospirillum gryphiswaldense</name>
    <dbReference type="NCBI Taxonomy" id="55518"/>
    <lineage>
        <taxon>Bacteria</taxon>
        <taxon>Pseudomonadati</taxon>
        <taxon>Pseudomonadota</taxon>
        <taxon>Alphaproteobacteria</taxon>
        <taxon>Rhodospirillales</taxon>
        <taxon>Rhodospirillaceae</taxon>
        <taxon>Magnetospirillum</taxon>
    </lineage>
</organism>
<dbReference type="RefSeq" id="WP_106002905.1">
    <property type="nucleotide sequence ID" value="NZ_CP027527.1"/>
</dbReference>
<gene>
    <name evidence="2" type="ORF">MGR_1297</name>
</gene>
<dbReference type="EMBL" id="CU459003">
    <property type="protein sequence ID" value="CAM76405.1"/>
    <property type="molecule type" value="Genomic_DNA"/>
</dbReference>